<organism evidence="2 3">
    <name type="scientific">Labedaea rhizosphaerae</name>
    <dbReference type="NCBI Taxonomy" id="598644"/>
    <lineage>
        <taxon>Bacteria</taxon>
        <taxon>Bacillati</taxon>
        <taxon>Actinomycetota</taxon>
        <taxon>Actinomycetes</taxon>
        <taxon>Pseudonocardiales</taxon>
        <taxon>Pseudonocardiaceae</taxon>
        <taxon>Labedaea</taxon>
    </lineage>
</organism>
<sequence length="106" mass="11161">MAPGFEMNTQEVDGHAKTACELAEQLRSARTTWDGATRDGGNACGMDITSKAYTAMQDAWFDEIGVYISVLEQLCEAMHTAAQQSGSDDDAAAQALTAGRGGQGVQ</sequence>
<comment type="caution">
    <text evidence="2">The sequence shown here is derived from an EMBL/GenBank/DDBJ whole genome shotgun (WGS) entry which is preliminary data.</text>
</comment>
<evidence type="ECO:0000313" key="3">
    <source>
        <dbReference type="Proteomes" id="UP000295444"/>
    </source>
</evidence>
<evidence type="ECO:0000313" key="2">
    <source>
        <dbReference type="EMBL" id="TDP96353.1"/>
    </source>
</evidence>
<dbReference type="EMBL" id="SNXZ01000004">
    <property type="protein sequence ID" value="TDP96353.1"/>
    <property type="molecule type" value="Genomic_DNA"/>
</dbReference>
<proteinExistence type="predicted"/>
<dbReference type="Proteomes" id="UP000295444">
    <property type="component" value="Unassembled WGS sequence"/>
</dbReference>
<evidence type="ECO:0000256" key="1">
    <source>
        <dbReference type="SAM" id="MobiDB-lite"/>
    </source>
</evidence>
<feature type="region of interest" description="Disordered" evidence="1">
    <location>
        <begin position="82"/>
        <end position="106"/>
    </location>
</feature>
<reference evidence="2 3" key="1">
    <citation type="submission" date="2019-03" db="EMBL/GenBank/DDBJ databases">
        <title>Genomic Encyclopedia of Type Strains, Phase IV (KMG-IV): sequencing the most valuable type-strain genomes for metagenomic binning, comparative biology and taxonomic classification.</title>
        <authorList>
            <person name="Goeker M."/>
        </authorList>
    </citation>
    <scope>NUCLEOTIDE SEQUENCE [LARGE SCALE GENOMIC DNA]</scope>
    <source>
        <strain evidence="2 3">DSM 45361</strain>
    </source>
</reference>
<evidence type="ECO:0008006" key="4">
    <source>
        <dbReference type="Google" id="ProtNLM"/>
    </source>
</evidence>
<protein>
    <recommendedName>
        <fullName evidence="4">WXG100 family type VII secretion target</fullName>
    </recommendedName>
</protein>
<dbReference type="AlphaFoldDB" id="A0A4R6SA43"/>
<keyword evidence="3" id="KW-1185">Reference proteome</keyword>
<accession>A0A4R6SA43</accession>
<name>A0A4R6SA43_LABRH</name>
<gene>
    <name evidence="2" type="ORF">EV186_104338</name>
</gene>